<organism evidence="2 3">
    <name type="scientific">Streptomyces olivaceiscleroticus</name>
    <dbReference type="NCBI Taxonomy" id="68245"/>
    <lineage>
        <taxon>Bacteria</taxon>
        <taxon>Bacillati</taxon>
        <taxon>Actinomycetota</taxon>
        <taxon>Actinomycetes</taxon>
        <taxon>Kitasatosporales</taxon>
        <taxon>Streptomycetaceae</taxon>
        <taxon>Streptomyces</taxon>
    </lineage>
</organism>
<protein>
    <submittedName>
        <fullName evidence="2">Uncharacterized protein</fullName>
    </submittedName>
</protein>
<evidence type="ECO:0000256" key="1">
    <source>
        <dbReference type="SAM" id="MobiDB-lite"/>
    </source>
</evidence>
<gene>
    <name evidence="2" type="ORF">GCM10010361_75020</name>
</gene>
<reference evidence="3" key="1">
    <citation type="journal article" date="2019" name="Int. J. Syst. Evol. Microbiol.">
        <title>The Global Catalogue of Microorganisms (GCM) 10K type strain sequencing project: providing services to taxonomists for standard genome sequencing and annotation.</title>
        <authorList>
            <consortium name="The Broad Institute Genomics Platform"/>
            <consortium name="The Broad Institute Genome Sequencing Center for Infectious Disease"/>
            <person name="Wu L."/>
            <person name="Ma J."/>
        </authorList>
    </citation>
    <scope>NUCLEOTIDE SEQUENCE [LARGE SCALE GENOMIC DNA]</scope>
    <source>
        <strain evidence="3">JCM 4805</strain>
    </source>
</reference>
<name>A0ABP3LGT7_9ACTN</name>
<dbReference type="Proteomes" id="UP001500909">
    <property type="component" value="Unassembled WGS sequence"/>
</dbReference>
<evidence type="ECO:0000313" key="2">
    <source>
        <dbReference type="EMBL" id="GAA0498477.1"/>
    </source>
</evidence>
<feature type="compositionally biased region" description="Basic and acidic residues" evidence="1">
    <location>
        <begin position="99"/>
        <end position="113"/>
    </location>
</feature>
<accession>A0ABP3LGT7</accession>
<comment type="caution">
    <text evidence="2">The sequence shown here is derived from an EMBL/GenBank/DDBJ whole genome shotgun (WGS) entry which is preliminary data.</text>
</comment>
<feature type="region of interest" description="Disordered" evidence="1">
    <location>
        <begin position="90"/>
        <end position="142"/>
    </location>
</feature>
<evidence type="ECO:0000313" key="3">
    <source>
        <dbReference type="Proteomes" id="UP001500909"/>
    </source>
</evidence>
<sequence>MPSRISIGTAHTQWCDQETGLTSSAVVAQTTAAQARCPRNRAVVASVSPAIAATAAAAGHHSPVSGVCSSRARTPRSDWFAVISTSPGRSEAKTISVQKRTESRGRARAERSTVPRKVRTATQAWRSQGFQVPRSPCPGRRS</sequence>
<feature type="compositionally biased region" description="Polar residues" evidence="1">
    <location>
        <begin position="120"/>
        <end position="130"/>
    </location>
</feature>
<dbReference type="EMBL" id="BAAABY010000060">
    <property type="protein sequence ID" value="GAA0498477.1"/>
    <property type="molecule type" value="Genomic_DNA"/>
</dbReference>
<proteinExistence type="predicted"/>
<keyword evidence="3" id="KW-1185">Reference proteome</keyword>